<feature type="region of interest" description="Disordered" evidence="2">
    <location>
        <begin position="1"/>
        <end position="28"/>
    </location>
</feature>
<dbReference type="OrthoDB" id="10324083at2759"/>
<feature type="coiled-coil region" evidence="1">
    <location>
        <begin position="318"/>
        <end position="345"/>
    </location>
</feature>
<protein>
    <submittedName>
        <fullName evidence="3">Uncharacterized protein</fullName>
    </submittedName>
</protein>
<name>A0A9N9PEC1_9HELO</name>
<dbReference type="EMBL" id="CAJVRL010000001">
    <property type="protein sequence ID" value="CAG8948949.1"/>
    <property type="molecule type" value="Genomic_DNA"/>
</dbReference>
<keyword evidence="4" id="KW-1185">Reference proteome</keyword>
<feature type="coiled-coil region" evidence="1">
    <location>
        <begin position="248"/>
        <end position="279"/>
    </location>
</feature>
<gene>
    <name evidence="3" type="ORF">HYFRA_00002077</name>
</gene>
<accession>A0A9N9PEC1</accession>
<comment type="caution">
    <text evidence="3">The sequence shown here is derived from an EMBL/GenBank/DDBJ whole genome shotgun (WGS) entry which is preliminary data.</text>
</comment>
<evidence type="ECO:0000256" key="1">
    <source>
        <dbReference type="SAM" id="Coils"/>
    </source>
</evidence>
<evidence type="ECO:0000313" key="4">
    <source>
        <dbReference type="Proteomes" id="UP000696280"/>
    </source>
</evidence>
<proteinExistence type="predicted"/>
<feature type="compositionally biased region" description="Polar residues" evidence="2">
    <location>
        <begin position="1"/>
        <end position="14"/>
    </location>
</feature>
<dbReference type="Proteomes" id="UP000696280">
    <property type="component" value="Unassembled WGS sequence"/>
</dbReference>
<keyword evidence="1" id="KW-0175">Coiled coil</keyword>
<evidence type="ECO:0000256" key="2">
    <source>
        <dbReference type="SAM" id="MobiDB-lite"/>
    </source>
</evidence>
<sequence>MPTSEYPTEQQNQAEVEDQPQRDPTTSDGIELVYGKLVEVEGKCLNSRTPMMEMACIKDKQIQELNLKCARFEDGVRCKTEELEKRQAGLCKIMNITQKVDDEFSGMTEQQTSEVDRLKEKLKDYEAFASSNMGLLNRAIQKLSIGLVHGSSVSQSLANELGMLRGDIAQERLSNSILQERLHASEEEAKRLALKLGAAQEDMANMYMINKQLVNSKNEQRKILKVYQVSAYSSISGTKLTLVFQANMRIFEVKLREEREKTKNQEKQIETQKKDLKARDTTIEHQRASLEQAIEALGKVPPEVLTPDYKPLQVQGEIEQLKKALNESHRKIEKLQEYITKIEKQQSTELKEVPERTSKQPMNLKKAEEVAKEWQKVPLETRLWEARKSIIAEDTFLKSLLIGNEEEY</sequence>
<dbReference type="AlphaFoldDB" id="A0A9N9PEC1"/>
<feature type="coiled-coil region" evidence="1">
    <location>
        <begin position="175"/>
        <end position="202"/>
    </location>
</feature>
<evidence type="ECO:0000313" key="3">
    <source>
        <dbReference type="EMBL" id="CAG8948949.1"/>
    </source>
</evidence>
<reference evidence="3" key="1">
    <citation type="submission" date="2021-07" db="EMBL/GenBank/DDBJ databases">
        <authorList>
            <person name="Durling M."/>
        </authorList>
    </citation>
    <scope>NUCLEOTIDE SEQUENCE</scope>
</reference>
<organism evidence="3 4">
    <name type="scientific">Hymenoscyphus fraxineus</name>
    <dbReference type="NCBI Taxonomy" id="746836"/>
    <lineage>
        <taxon>Eukaryota</taxon>
        <taxon>Fungi</taxon>
        <taxon>Dikarya</taxon>
        <taxon>Ascomycota</taxon>
        <taxon>Pezizomycotina</taxon>
        <taxon>Leotiomycetes</taxon>
        <taxon>Helotiales</taxon>
        <taxon>Helotiaceae</taxon>
        <taxon>Hymenoscyphus</taxon>
    </lineage>
</organism>